<evidence type="ECO:0000256" key="4">
    <source>
        <dbReference type="SAM" id="Phobius"/>
    </source>
</evidence>
<organism evidence="6 7">
    <name type="scientific">Aspergillus cavernicola</name>
    <dbReference type="NCBI Taxonomy" id="176166"/>
    <lineage>
        <taxon>Eukaryota</taxon>
        <taxon>Fungi</taxon>
        <taxon>Dikarya</taxon>
        <taxon>Ascomycota</taxon>
        <taxon>Pezizomycotina</taxon>
        <taxon>Eurotiomycetes</taxon>
        <taxon>Eurotiomycetidae</taxon>
        <taxon>Eurotiales</taxon>
        <taxon>Aspergillaceae</taxon>
        <taxon>Aspergillus</taxon>
        <taxon>Aspergillus subgen. Nidulantes</taxon>
    </lineage>
</organism>
<evidence type="ECO:0000256" key="3">
    <source>
        <dbReference type="ARBA" id="ARBA00023002"/>
    </source>
</evidence>
<reference evidence="6 7" key="1">
    <citation type="submission" date="2024-07" db="EMBL/GenBank/DDBJ databases">
        <title>Section-level genome sequencing and comparative genomics of Aspergillus sections Usti and Cavernicolus.</title>
        <authorList>
            <consortium name="Lawrence Berkeley National Laboratory"/>
            <person name="Nybo J.L."/>
            <person name="Vesth T.C."/>
            <person name="Theobald S."/>
            <person name="Frisvad J.C."/>
            <person name="Larsen T.O."/>
            <person name="Kjaerboelling I."/>
            <person name="Rothschild-Mancinelli K."/>
            <person name="Lyhne E.K."/>
            <person name="Kogle M.E."/>
            <person name="Barry K."/>
            <person name="Clum A."/>
            <person name="Na H."/>
            <person name="Ledsgaard L."/>
            <person name="Lin J."/>
            <person name="Lipzen A."/>
            <person name="Kuo A."/>
            <person name="Riley R."/>
            <person name="Mondo S."/>
            <person name="LaButti K."/>
            <person name="Haridas S."/>
            <person name="Pangalinan J."/>
            <person name="Salamov A.A."/>
            <person name="Simmons B.A."/>
            <person name="Magnuson J.K."/>
            <person name="Chen J."/>
            <person name="Drula E."/>
            <person name="Henrissat B."/>
            <person name="Wiebenga A."/>
            <person name="Lubbers R.J."/>
            <person name="Gomes A.C."/>
            <person name="Makela M.R."/>
            <person name="Stajich J."/>
            <person name="Grigoriev I.V."/>
            <person name="Mortensen U.H."/>
            <person name="De vries R.P."/>
            <person name="Baker S.E."/>
            <person name="Andersen M.R."/>
        </authorList>
    </citation>
    <scope>NUCLEOTIDE SEQUENCE [LARGE SCALE GENOMIC DNA]</scope>
    <source>
        <strain evidence="6 7">CBS 600.67</strain>
    </source>
</reference>
<dbReference type="Gene3D" id="3.50.50.60">
    <property type="entry name" value="FAD/NAD(P)-binding domain"/>
    <property type="match status" value="1"/>
</dbReference>
<sequence length="453" mass="49226">MSSSTTAERPLDIAIVGAGIVGLALGIGLSHRNINVKVYEQAGDFSGFYGGIGFSPNAVRCMNLLQPQLVDAQRKTATPSGDPKNPMDWMVYIDAYDHSAASASGEEPELFRLYTGHRGFEGCIRAQFHEEMLKLLPDGALIMNKRMHRIEDGPTNDKVRLHFLDGSVAEADAVIGCDGIKSHTRTLILGDNHPACLPSYTQLYALRGLVPMERAIQALGEYKARNRHIHLGPDCYVITIPVGHGSTLNVVAFVSDTNDWPATAKLTAPASRPDAVQPFQGFGPPVRGIINAVAHGSPTLDKWAIFDSVDHPSPTYARGRVCIAGDAAHAMAPHHGSGAGCGIEDSLALATVLVHAMEKTEVRATVGKADALRAAFATYSAVRQPRAQWMAESSRFLGDMLVGRNSVTGRDWEKCSRELYTRSHRIWDFDEQKMLLQLAEEYERVVTGEKAAV</sequence>
<evidence type="ECO:0000313" key="7">
    <source>
        <dbReference type="Proteomes" id="UP001610335"/>
    </source>
</evidence>
<keyword evidence="7" id="KW-1185">Reference proteome</keyword>
<proteinExistence type="predicted"/>
<protein>
    <submittedName>
        <fullName evidence="6">Salicylate 1-monooxygenase sala</fullName>
    </submittedName>
</protein>
<gene>
    <name evidence="6" type="ORF">BDW59DRAFT_154920</name>
</gene>
<dbReference type="Pfam" id="PF01494">
    <property type="entry name" value="FAD_binding_3"/>
    <property type="match status" value="1"/>
</dbReference>
<keyword evidence="4" id="KW-0812">Transmembrane</keyword>
<comment type="caution">
    <text evidence="6">The sequence shown here is derived from an EMBL/GenBank/DDBJ whole genome shotgun (WGS) entry which is preliminary data.</text>
</comment>
<evidence type="ECO:0000313" key="6">
    <source>
        <dbReference type="EMBL" id="KAL2813219.1"/>
    </source>
</evidence>
<keyword evidence="4" id="KW-0472">Membrane</keyword>
<name>A0ABR4HCL6_9EURO</name>
<dbReference type="SUPFAM" id="SSF51905">
    <property type="entry name" value="FAD/NAD(P)-binding domain"/>
    <property type="match status" value="1"/>
</dbReference>
<dbReference type="InterPro" id="IPR002938">
    <property type="entry name" value="FAD-bd"/>
</dbReference>
<dbReference type="PRINTS" id="PR00420">
    <property type="entry name" value="RNGMNOXGNASE"/>
</dbReference>
<evidence type="ECO:0000256" key="1">
    <source>
        <dbReference type="ARBA" id="ARBA00022630"/>
    </source>
</evidence>
<keyword evidence="2" id="KW-0274">FAD</keyword>
<dbReference type="PANTHER" id="PTHR46720">
    <property type="entry name" value="HYDROXYLASE, PUTATIVE (AFU_ORTHOLOGUE AFUA_3G01460)-RELATED"/>
    <property type="match status" value="1"/>
</dbReference>
<feature type="transmembrane region" description="Helical" evidence="4">
    <location>
        <begin position="12"/>
        <end position="31"/>
    </location>
</feature>
<dbReference type="InterPro" id="IPR051104">
    <property type="entry name" value="FAD_monoxygenase"/>
</dbReference>
<keyword evidence="4" id="KW-1133">Transmembrane helix</keyword>
<evidence type="ECO:0000256" key="2">
    <source>
        <dbReference type="ARBA" id="ARBA00022827"/>
    </source>
</evidence>
<dbReference type="SUPFAM" id="SSF54373">
    <property type="entry name" value="FAD-linked reductases, C-terminal domain"/>
    <property type="match status" value="1"/>
</dbReference>
<accession>A0ABR4HCL6</accession>
<dbReference type="PANTHER" id="PTHR46720:SF3">
    <property type="entry name" value="FAD-BINDING DOMAIN-CONTAINING PROTEIN-RELATED"/>
    <property type="match status" value="1"/>
</dbReference>
<dbReference type="InterPro" id="IPR036188">
    <property type="entry name" value="FAD/NAD-bd_sf"/>
</dbReference>
<dbReference type="EMBL" id="JBFXLS010000148">
    <property type="protein sequence ID" value="KAL2813219.1"/>
    <property type="molecule type" value="Genomic_DNA"/>
</dbReference>
<keyword evidence="1" id="KW-0285">Flavoprotein</keyword>
<feature type="domain" description="FAD-binding" evidence="5">
    <location>
        <begin position="313"/>
        <end position="377"/>
    </location>
</feature>
<keyword evidence="3" id="KW-0560">Oxidoreductase</keyword>
<dbReference type="Proteomes" id="UP001610335">
    <property type="component" value="Unassembled WGS sequence"/>
</dbReference>
<evidence type="ECO:0000259" key="5">
    <source>
        <dbReference type="Pfam" id="PF01494"/>
    </source>
</evidence>